<dbReference type="PANTHER" id="PTHR13748">
    <property type="entry name" value="COBW-RELATED"/>
    <property type="match status" value="1"/>
</dbReference>
<dbReference type="SUPFAM" id="SSF90002">
    <property type="entry name" value="Hypothetical protein YjiA, C-terminal domain"/>
    <property type="match status" value="1"/>
</dbReference>
<evidence type="ECO:0000256" key="5">
    <source>
        <dbReference type="ARBA" id="ARBA00049117"/>
    </source>
</evidence>
<comment type="caution">
    <text evidence="9">The sequence shown here is derived from an EMBL/GenBank/DDBJ whole genome shotgun (WGS) entry which is preliminary data.</text>
</comment>
<accession>A0A2W1NDT5</accession>
<feature type="compositionally biased region" description="Basic and acidic residues" evidence="6">
    <location>
        <begin position="231"/>
        <end position="286"/>
    </location>
</feature>
<evidence type="ECO:0000256" key="6">
    <source>
        <dbReference type="SAM" id="MobiDB-lite"/>
    </source>
</evidence>
<dbReference type="Pfam" id="PF02492">
    <property type="entry name" value="cobW"/>
    <property type="match status" value="1"/>
</dbReference>
<evidence type="ECO:0000313" key="10">
    <source>
        <dbReference type="Proteomes" id="UP000214746"/>
    </source>
</evidence>
<dbReference type="Pfam" id="PF07683">
    <property type="entry name" value="CobW_C"/>
    <property type="match status" value="1"/>
</dbReference>
<dbReference type="GO" id="GO:0000166">
    <property type="term" value="F:nucleotide binding"/>
    <property type="evidence" value="ECO:0007669"/>
    <property type="project" value="UniProtKB-KW"/>
</dbReference>
<feature type="domain" description="CobW C-terminal" evidence="8">
    <location>
        <begin position="301"/>
        <end position="381"/>
    </location>
</feature>
<dbReference type="AlphaFoldDB" id="A0A2W1NDT5"/>
<name>A0A2W1NDT5_PAEXE</name>
<evidence type="ECO:0000256" key="1">
    <source>
        <dbReference type="ARBA" id="ARBA00022741"/>
    </source>
</evidence>
<evidence type="ECO:0000256" key="2">
    <source>
        <dbReference type="ARBA" id="ARBA00022801"/>
    </source>
</evidence>
<dbReference type="GO" id="GO:0016787">
    <property type="term" value="F:hydrolase activity"/>
    <property type="evidence" value="ECO:0007669"/>
    <property type="project" value="UniProtKB-KW"/>
</dbReference>
<comment type="similarity">
    <text evidence="4">Belongs to the SIMIBI class G3E GTPase family. ZNG1 subfamily.</text>
</comment>
<keyword evidence="1" id="KW-0547">Nucleotide-binding</keyword>
<dbReference type="EMBL" id="NHRJ02000002">
    <property type="protein sequence ID" value="PZE21770.1"/>
    <property type="molecule type" value="Genomic_DNA"/>
</dbReference>
<evidence type="ECO:0000259" key="8">
    <source>
        <dbReference type="Pfam" id="PF07683"/>
    </source>
</evidence>
<evidence type="ECO:0000256" key="3">
    <source>
        <dbReference type="ARBA" id="ARBA00023186"/>
    </source>
</evidence>
<dbReference type="InterPro" id="IPR036627">
    <property type="entry name" value="CobW-likC_sf"/>
</dbReference>
<dbReference type="SUPFAM" id="SSF52540">
    <property type="entry name" value="P-loop containing nucleoside triphosphate hydrolases"/>
    <property type="match status" value="1"/>
</dbReference>
<evidence type="ECO:0000313" key="9">
    <source>
        <dbReference type="EMBL" id="PZE21770.1"/>
    </source>
</evidence>
<keyword evidence="3" id="KW-0143">Chaperone</keyword>
<keyword evidence="2" id="KW-0378">Hydrolase</keyword>
<dbReference type="InterPro" id="IPR011629">
    <property type="entry name" value="CobW-like_C"/>
</dbReference>
<comment type="catalytic activity">
    <reaction evidence="5">
        <text>GTP + H2O = GDP + phosphate + H(+)</text>
        <dbReference type="Rhea" id="RHEA:19669"/>
        <dbReference type="ChEBI" id="CHEBI:15377"/>
        <dbReference type="ChEBI" id="CHEBI:15378"/>
        <dbReference type="ChEBI" id="CHEBI:37565"/>
        <dbReference type="ChEBI" id="CHEBI:43474"/>
        <dbReference type="ChEBI" id="CHEBI:58189"/>
    </reaction>
    <physiologicalReaction direction="left-to-right" evidence="5">
        <dbReference type="Rhea" id="RHEA:19670"/>
    </physiologicalReaction>
</comment>
<keyword evidence="10" id="KW-1185">Reference proteome</keyword>
<reference evidence="9" key="1">
    <citation type="submission" date="2018-06" db="EMBL/GenBank/DDBJ databases">
        <title>Paenibacillus xerothermodurans sp. nov. an extremely dry heat resistant spore forming bacterium isolated from the soil of Cape Canaveral, Florida.</title>
        <authorList>
            <person name="Seuylemezian A."/>
            <person name="Kaur N."/>
            <person name="Patil P."/>
            <person name="Patil P."/>
            <person name="Mayilraj S."/>
            <person name="Vaishampayan P."/>
        </authorList>
    </citation>
    <scope>NUCLEOTIDE SEQUENCE [LARGE SCALE GENOMIC DNA]</scope>
    <source>
        <strain evidence="9">ATCC 27380</strain>
    </source>
</reference>
<dbReference type="CDD" id="cd03112">
    <property type="entry name" value="CobW-like"/>
    <property type="match status" value="1"/>
</dbReference>
<dbReference type="RefSeq" id="WP_089198911.1">
    <property type="nucleotide sequence ID" value="NZ_NHRJ02000002.1"/>
</dbReference>
<dbReference type="InterPro" id="IPR003495">
    <property type="entry name" value="CobW/HypB/UreG_nucleotide-bd"/>
</dbReference>
<evidence type="ECO:0000256" key="4">
    <source>
        <dbReference type="ARBA" id="ARBA00034320"/>
    </source>
</evidence>
<dbReference type="Proteomes" id="UP000214746">
    <property type="component" value="Unassembled WGS sequence"/>
</dbReference>
<proteinExistence type="inferred from homology"/>
<dbReference type="PANTHER" id="PTHR13748:SF62">
    <property type="entry name" value="COBW DOMAIN-CONTAINING PROTEIN"/>
    <property type="match status" value="1"/>
</dbReference>
<dbReference type="GO" id="GO:0005737">
    <property type="term" value="C:cytoplasm"/>
    <property type="evidence" value="ECO:0007669"/>
    <property type="project" value="TreeGrafter"/>
</dbReference>
<feature type="domain" description="CobW/HypB/UreG nucleotide-binding" evidence="7">
    <location>
        <begin position="6"/>
        <end position="184"/>
    </location>
</feature>
<gene>
    <name evidence="9" type="ORF">CBW46_004980</name>
</gene>
<dbReference type="InterPro" id="IPR051316">
    <property type="entry name" value="Zinc-reg_GTPase_activator"/>
</dbReference>
<feature type="region of interest" description="Disordered" evidence="6">
    <location>
        <begin position="231"/>
        <end position="291"/>
    </location>
</feature>
<dbReference type="OrthoDB" id="9808822at2"/>
<organism evidence="9 10">
    <name type="scientific">Paenibacillus xerothermodurans</name>
    <dbReference type="NCBI Taxonomy" id="1977292"/>
    <lineage>
        <taxon>Bacteria</taxon>
        <taxon>Bacillati</taxon>
        <taxon>Bacillota</taxon>
        <taxon>Bacilli</taxon>
        <taxon>Bacillales</taxon>
        <taxon>Paenibacillaceae</taxon>
        <taxon>Paenibacillus</taxon>
    </lineage>
</organism>
<protein>
    <submittedName>
        <fullName evidence="9">GTP-binding protein</fullName>
    </submittedName>
</protein>
<dbReference type="Gene3D" id="3.40.50.300">
    <property type="entry name" value="P-loop containing nucleotide triphosphate hydrolases"/>
    <property type="match status" value="1"/>
</dbReference>
<dbReference type="InterPro" id="IPR027417">
    <property type="entry name" value="P-loop_NTPase"/>
</dbReference>
<sequence length="389" mass="43324">MRKVVPVHILSGFLGSGKTTLLTQAIEYYKLRGKKPAVLMNELGDVNLDGMLVEDGVPMTEMLSGCICCTIRGDLGMELRELILENDPDVVLVECTGAANPIEIIDGVTDASLLTELELASVITVIDAAVLLERHRAGQGKTYRLMKEQIRCASQLILNKVDLVEPAELHELQQAVRSWNPVAPLTATVRCDIDFTLFDRLGAAPGKSLTALENIAAADAVADAERHLQDGHHNREQHDAKHESERESEHRHRTDGRTHGHHADHQTDDSPRHSSDHERKEDDHTAAAHHSHDHVMVYTHYFESAIDSEQFESLIGRLPANIYRAKGILRFSDTTSPFMFQYAYREADFMKITPKQEVPNVAVFIGEHFSKQQLAAELSALESAGERSH</sequence>
<evidence type="ECO:0000259" key="7">
    <source>
        <dbReference type="Pfam" id="PF02492"/>
    </source>
</evidence>
<dbReference type="Gene3D" id="3.30.1220.10">
    <property type="entry name" value="CobW-like, C-terminal domain"/>
    <property type="match status" value="1"/>
</dbReference>